<comment type="caution">
    <text evidence="2">The sequence shown here is derived from an EMBL/GenBank/DDBJ whole genome shotgun (WGS) entry which is preliminary data.</text>
</comment>
<evidence type="ECO:0000256" key="1">
    <source>
        <dbReference type="SAM" id="MobiDB-lite"/>
    </source>
</evidence>
<proteinExistence type="predicted"/>
<protein>
    <recommendedName>
        <fullName evidence="4">DUF305 domain-containing protein</fullName>
    </recommendedName>
</protein>
<dbReference type="Proteomes" id="UP000257139">
    <property type="component" value="Unassembled WGS sequence"/>
</dbReference>
<dbReference type="EMBL" id="OGUU01000049">
    <property type="protein sequence ID" value="SPC25945.1"/>
    <property type="molecule type" value="Genomic_DNA"/>
</dbReference>
<accession>A0A7Z7JG34</accession>
<evidence type="ECO:0000313" key="3">
    <source>
        <dbReference type="Proteomes" id="UP000257139"/>
    </source>
</evidence>
<name>A0A7Z7JG34_9BURK</name>
<dbReference type="AlphaFoldDB" id="A0A7Z7JG34"/>
<sequence>MNRTRPNDASQREGLAPAITPPRPVSPHVAHLYGDGSALPTWSAVLGRAITANFEVALMVLLIDHHYSALRMTELATWYRPAP</sequence>
<feature type="region of interest" description="Disordered" evidence="1">
    <location>
        <begin position="1"/>
        <end position="24"/>
    </location>
</feature>
<dbReference type="RefSeq" id="WP_232348067.1">
    <property type="nucleotide sequence ID" value="NZ_JABTYD010000006.1"/>
</dbReference>
<organism evidence="2 3">
    <name type="scientific">Cupriavidus taiwanensis</name>
    <dbReference type="NCBI Taxonomy" id="164546"/>
    <lineage>
        <taxon>Bacteria</taxon>
        <taxon>Pseudomonadati</taxon>
        <taxon>Pseudomonadota</taxon>
        <taxon>Betaproteobacteria</taxon>
        <taxon>Burkholderiales</taxon>
        <taxon>Burkholderiaceae</taxon>
        <taxon>Cupriavidus</taxon>
    </lineage>
</organism>
<evidence type="ECO:0008006" key="4">
    <source>
        <dbReference type="Google" id="ProtNLM"/>
    </source>
</evidence>
<evidence type="ECO:0000313" key="2">
    <source>
        <dbReference type="EMBL" id="SPC25945.1"/>
    </source>
</evidence>
<reference evidence="2 3" key="1">
    <citation type="submission" date="2018-01" db="EMBL/GenBank/DDBJ databases">
        <authorList>
            <person name="Clerissi C."/>
        </authorList>
    </citation>
    <scope>NUCLEOTIDE SEQUENCE [LARGE SCALE GENOMIC DNA]</scope>
    <source>
        <strain evidence="2">Cupriavidus taiwanensis STM 6021</strain>
    </source>
</reference>
<gene>
    <name evidence="2" type="ORF">CBM2594_U20132</name>
</gene>